<proteinExistence type="predicted"/>
<dbReference type="EMBL" id="CAJPDT010000071">
    <property type="protein sequence ID" value="CAF9933617.1"/>
    <property type="molecule type" value="Genomic_DNA"/>
</dbReference>
<dbReference type="OrthoDB" id="5431373at2759"/>
<organism evidence="1 2">
    <name type="scientific">Imshaugia aleurites</name>
    <dbReference type="NCBI Taxonomy" id="172621"/>
    <lineage>
        <taxon>Eukaryota</taxon>
        <taxon>Fungi</taxon>
        <taxon>Dikarya</taxon>
        <taxon>Ascomycota</taxon>
        <taxon>Pezizomycotina</taxon>
        <taxon>Lecanoromycetes</taxon>
        <taxon>OSLEUM clade</taxon>
        <taxon>Lecanoromycetidae</taxon>
        <taxon>Lecanorales</taxon>
        <taxon>Lecanorineae</taxon>
        <taxon>Parmeliaceae</taxon>
        <taxon>Imshaugia</taxon>
    </lineage>
</organism>
<dbReference type="AlphaFoldDB" id="A0A8H3G2Y2"/>
<sequence length="414" mass="46319">MPASPLSPFERLLVHTKPPFSVHIRLYHPTYSPTFPATHLLSFLPLSSKLSLRHLSPTTKAWIDSANPSVFSNLTIHFPLTIFSPEQLSALHNTSPQCQHLTVTIPQHPSPPKPSDVPPLPPFPRLTHLHLTALDHDPFPNLLSLRLALQSANIPLLTHLTLTNLSIPGILALRWGPFTAFGDAGWTGANIWHRLESLDVRATGWWDEAPQLQEHETQHHSILNADAEASETEPEKARRHKEDWRTGTRVLHDWLHSFAADASLRHFRFEWIGGEGPNPFLLDDIVARDGKKEWFSAPGIRWNGLREVWLGNIVVTVGDVRCLKERMAGLERIVVAPEFLDAGLGGRLLVDGDGRMWVQVDVEGESVGEWVEVWSEPVEAIRRGSYGEGLVGEDRKSMVLPFILDLSPEDGSLV</sequence>
<evidence type="ECO:0000313" key="1">
    <source>
        <dbReference type="EMBL" id="CAF9933617.1"/>
    </source>
</evidence>
<dbReference type="Proteomes" id="UP000664534">
    <property type="component" value="Unassembled WGS sequence"/>
</dbReference>
<gene>
    <name evidence="1" type="ORF">IMSHALPRED_009422</name>
</gene>
<protein>
    <submittedName>
        <fullName evidence="1">Uncharacterized protein</fullName>
    </submittedName>
</protein>
<name>A0A8H3G2Y2_9LECA</name>
<reference evidence="1" key="1">
    <citation type="submission" date="2021-03" db="EMBL/GenBank/DDBJ databases">
        <authorList>
            <person name="Tagirdzhanova G."/>
        </authorList>
    </citation>
    <scope>NUCLEOTIDE SEQUENCE</scope>
</reference>
<accession>A0A8H3G2Y2</accession>
<keyword evidence="2" id="KW-1185">Reference proteome</keyword>
<evidence type="ECO:0000313" key="2">
    <source>
        <dbReference type="Proteomes" id="UP000664534"/>
    </source>
</evidence>
<comment type="caution">
    <text evidence="1">The sequence shown here is derived from an EMBL/GenBank/DDBJ whole genome shotgun (WGS) entry which is preliminary data.</text>
</comment>